<dbReference type="PROSITE" id="PS50110">
    <property type="entry name" value="RESPONSE_REGULATORY"/>
    <property type="match status" value="1"/>
</dbReference>
<dbReference type="Pfam" id="PF00072">
    <property type="entry name" value="Response_reg"/>
    <property type="match status" value="1"/>
</dbReference>
<feature type="domain" description="Response regulatory" evidence="3">
    <location>
        <begin position="6"/>
        <end position="122"/>
    </location>
</feature>
<gene>
    <name evidence="4" type="ORF">EGH23_23200</name>
</gene>
<keyword evidence="5" id="KW-1185">Reference proteome</keyword>
<evidence type="ECO:0000256" key="2">
    <source>
        <dbReference type="PROSITE-ProRule" id="PRU00169"/>
    </source>
</evidence>
<dbReference type="InterPro" id="IPR050595">
    <property type="entry name" value="Bact_response_regulator"/>
</dbReference>
<sequence length="256" mass="28408">MTEPIRILFVENHSDVMQSIATRLEQEATRFRVTRAPSGSAGVDELKEDSIDCVVSAYDLPEQTGLEFLNTVRAARPALPFILCTTDGSEEIASSAISAGVSEYLQLTDSTDLHTQLINRIPALVSQSHVHPRDDQEASHQQYRDQLIEITAPPEKSPEERISQLLELGCQRLDLANGHVVKIEESRERHEVVAVAGADIVQEGVTDLSNTYCRKTIQQDEMLEVYNAPAQGWEGDPAYEAFELGCYLGAKLRVDE</sequence>
<reference evidence="4 5" key="1">
    <citation type="submission" date="2021-06" db="EMBL/GenBank/DDBJ databases">
        <title>Halomicroarcula sp. a new haloarchaeum isolated from saline soil.</title>
        <authorList>
            <person name="Duran-Viseras A."/>
            <person name="Sanchez-Porro C."/>
            <person name="Ventosa A."/>
        </authorList>
    </citation>
    <scope>NUCLEOTIDE SEQUENCE [LARGE SCALE GENOMIC DNA]</scope>
    <source>
        <strain evidence="4 5">F27</strain>
    </source>
</reference>
<dbReference type="SUPFAM" id="SSF52172">
    <property type="entry name" value="CheY-like"/>
    <property type="match status" value="1"/>
</dbReference>
<dbReference type="EMBL" id="RKLT01000028">
    <property type="protein sequence ID" value="MBX0297779.1"/>
    <property type="molecule type" value="Genomic_DNA"/>
</dbReference>
<comment type="caution">
    <text evidence="2">Lacks conserved residue(s) required for the propagation of feature annotation.</text>
</comment>
<evidence type="ECO:0000313" key="4">
    <source>
        <dbReference type="EMBL" id="MBX0297779.1"/>
    </source>
</evidence>
<feature type="non-terminal residue" evidence="4">
    <location>
        <position position="256"/>
    </location>
</feature>
<protein>
    <submittedName>
        <fullName evidence="4">Response regulator</fullName>
    </submittedName>
</protein>
<dbReference type="GO" id="GO:0000160">
    <property type="term" value="P:phosphorelay signal transduction system"/>
    <property type="evidence" value="ECO:0007669"/>
    <property type="project" value="InterPro"/>
</dbReference>
<dbReference type="SMART" id="SM00448">
    <property type="entry name" value="REC"/>
    <property type="match status" value="1"/>
</dbReference>
<evidence type="ECO:0000256" key="1">
    <source>
        <dbReference type="ARBA" id="ARBA00022553"/>
    </source>
</evidence>
<dbReference type="PANTHER" id="PTHR44591:SF25">
    <property type="entry name" value="CHEMOTAXIS TWO-COMPONENT RESPONSE REGULATOR"/>
    <property type="match status" value="1"/>
</dbReference>
<evidence type="ECO:0000313" key="5">
    <source>
        <dbReference type="Proteomes" id="UP001430455"/>
    </source>
</evidence>
<dbReference type="Gene3D" id="3.40.50.2300">
    <property type="match status" value="1"/>
</dbReference>
<dbReference type="PANTHER" id="PTHR44591">
    <property type="entry name" value="STRESS RESPONSE REGULATOR PROTEIN 1"/>
    <property type="match status" value="1"/>
</dbReference>
<dbReference type="InterPro" id="IPR001789">
    <property type="entry name" value="Sig_transdc_resp-reg_receiver"/>
</dbReference>
<dbReference type="CDD" id="cd00156">
    <property type="entry name" value="REC"/>
    <property type="match status" value="1"/>
</dbReference>
<dbReference type="InterPro" id="IPR011006">
    <property type="entry name" value="CheY-like_superfamily"/>
</dbReference>
<comment type="caution">
    <text evidence="4">The sequence shown here is derived from an EMBL/GenBank/DDBJ whole genome shotgun (WGS) entry which is preliminary data.</text>
</comment>
<keyword evidence="1" id="KW-0597">Phosphoprotein</keyword>
<accession>A0AAW4PJ41</accession>
<evidence type="ECO:0000259" key="3">
    <source>
        <dbReference type="PROSITE" id="PS50110"/>
    </source>
</evidence>
<proteinExistence type="predicted"/>
<dbReference type="Proteomes" id="UP001430455">
    <property type="component" value="Unassembled WGS sequence"/>
</dbReference>
<name>A0AAW4PJ41_9EURY</name>
<dbReference type="AlphaFoldDB" id="A0AAW4PJ41"/>
<organism evidence="4 5">
    <name type="scientific">Haloarcula nitratireducens</name>
    <dbReference type="NCBI Taxonomy" id="2487749"/>
    <lineage>
        <taxon>Archaea</taxon>
        <taxon>Methanobacteriati</taxon>
        <taxon>Methanobacteriota</taxon>
        <taxon>Stenosarchaea group</taxon>
        <taxon>Halobacteria</taxon>
        <taxon>Halobacteriales</taxon>
        <taxon>Haloarculaceae</taxon>
        <taxon>Haloarcula</taxon>
    </lineage>
</organism>
<dbReference type="RefSeq" id="WP_220582364.1">
    <property type="nucleotide sequence ID" value="NZ_RKLT01000028.1"/>
</dbReference>